<sequence>MSLLHFGARRLVFTWQLLWLLALAVPIPEFTGNPVQLTSEPWVPTKLWSWHPSDHPPKSPHTPAPRTDTAGTEYLGSSTSTEMLAPLEELTDSLLPFQDLSTSRGPNSEPGKLAVSHQDLTNKMIPAEKQPGNILMLNGDQIQAPILPSRFKSTVSLAEAADNQLYEMLVPPLNSQSSKATKFIVSPQELKKDLARHRKLAKVVVGNPQLQNQIKDDYYEDLNMNEAYSYNLPPQPQGNSGEAPELLGQVEPDQSETLIENPQNSQEPDQLETQVENPQNLQEAQDYYPQPSEENEPLIQKEDSAHHQHYYTLPTITGKPADTEFKITSQSRMEIESSPYEEETPAQTPSPLVGAEPFPSQQQQPAEPPEYPEEIESSGTDLGSPLQPQEEAEDVGPTGPILEDESSPSELEQPVQLTESPDEVGSGSKNQPEASVEPSEVLPIEQEAPLQAAESAIENIVETPQVTAQPTQNEEHHYHLPYVTVRPVGSNTTSELTKEMEPSLAQQEFPVHPLESTDEMEPVLNEEEPPAQASEPPGESQFQSQLEVPTQALEYAEEFKPSSTEQEQAVQFSEPHEATVLPPGQQSSLSYVTGQPPDTEITVTEKPLAEMGTSPVYHEPTASSEEVELSNQQGVLSQSPEPILYNKPLSQQEDTAGVLQIPEEGEPLPAQEETPEQILELPNEEVSQPPGHDGVTVPSLSHGQVHPPVSHYAHTMHPTIPKEETLLEEPSASQQGSSPWPSMTNKFSLADLEEILRTAHPKSHKTTVKHVDLELTITPEISLEDGSVLFPEEDLLRPIDSTEQGNFSQIQTNALSQPPYFSETESPAFQEAIDHTTHHSKKVHLSSTQQEASELPPAHSIGVRPSLHQQMTLSHPTDLHENLKPFLMLKSTAAHDLKPHRKGEISLTHKVIPHNPPKPLKNIVTHGQTHKMTALRSDQDQVEYTLSLNGSYKPLDLEVTVMSELAEAKHILPKRTVNPHFQGKDPHPYHIESHHPNPTTTTVQPLDLELAIDLQTSFKEKLSENMQETTNQMMEPLEEVVAQGPEYHEMTIPISTLDQTDYPTSATRQPLDPELTITSEPTRQPYHPTTSPQTEITHPPKHKVEIHSDHVHTQHPNPTEATVQPLDLELAITPEPTAVGELSHNMHEITTQITEPPEEVVAPAQLYQEVTVPTPGQDQTEYPTTHVSSQPLDLELIITSESTREPHHPTIPEHPPKHEVEIHPEHVHTQHPNPAEATVQSLDQELTITPHLTTEGEHSQSMHEITTQITEPPEEVVAPAPEYQEVTVPTPGQDQAEYPTTHVASSQPLDLELTITSEPTRETHQPAIPTQTVIVHPPTHPVVIHPEHVHAQHPSSTKSTIQSLDMELTRTHHPTTGEFSQTIPETTTQIIEPPKKVVTQAPDHQLVTVPAPTQDQAVASSRPLDLELTITSEPTREPHHPTIPEHPPKHKVEIHTEHVHTQHPNPTEATVQPLDLELTITPQLTAEGELSQTVQEATTQITEPPEEVVAPAQLYQEVTVRTPGQDQTEYPTTHVASSQPFDLELTITSEPTREPHHPTIPEHPLVIHSEHGNTVPPNPTEATVQPLDLELTITPQLTIGEKLSHNMQESTTQSTQPPEEVVAPAQLYQEVTVPTPRQDQTEYPTTHVASSQPLDLELTITSEPTREPHHPTIPEHPLVINSEHGNTVSPNPTEATVQPLDLELSITPQLTAEGEHSQSMQESTTQITEPPEEVVVPAQLYQEVTVPTPRQDQTEYPTTHVASSQPLDLELTITSEPTREPHHPTIPEHPLVINSEHGNTVPPNPTEATVQPLDLELTITPQLTAEGELSQTVQEATTQITEPPEEVVAPAQLYQEVTVPTPGQDQTEYPTTHVASSQPLDLELTITSEPTREPHHPTIPEHPLVINSEHGNTVPPNPTEATVQPLDLELSITPQLTKLSHNMQESTTQITQPPEEVVAPAPEYQEVTVPTPGQDQAEYPTTHVASSQPLDLELTITSEPTREPHHPTIPRHPLVIHAEHAHTVPPNPTEATVQPLDLELSITPQLTAEGEHSQSMQESTTQITEPPEEVVVPAQLHQEVTVPAPTQDKAGYPTLSHVSFQPLDLELTINSEPTRETQHPITHKKTEKHPPVIHPEQVHTQHTNPTEVTVHPLDLELTVAPQLTAEGEFSQNMQETTTQTIEPPKEVEALAPVYQELTVPTPGQDRAEYPVSPSVTSQPLDLELTITSESTPESHHRTIPEETIVPTPEYPLAIYPEPVDNKHAHMTEVTIQRLHQELTVTYQNINDGELSQSMKLSTTHIIKPPKEDVAQAPEFREVTVPIPVRGQTEYPTLPRISFQSLDEELTVSSQPPTGTLYFPIPEQTTAHSSGHNVPLSPDEFRKSPKKVVAQTLEYEKGMVPAPIQRQDEYLTTRYQPLDVELTITSEPTREAYHPTTLSETTVRLPMHSQVTQVTTQYLHSEFSITRRPNTMAKRSAHMMDSPVLTSEIPMETVRHSLEHHEITVVSSVNIDTQYSSSSAIETEHSEVPEATSYPESAQSEAPITIAASLEAAHCGVFVPPEVAGSEVPATIAPAPDCPEMTLPHPDLVENQYPSPAEVTVQLLKTELTITPYSENSNTEKDLTTEQNAYMYTNICDFCLCENETLLCIHLSPMRRLHQVPVPRPDTYNDTFAILNFQGNDISYIDKNVWKAYRWTEKLILSENQLTELHKDSFEGLLSLQILDLSCNKIRYIERGTFESLPFLKYMNLGCNLLTELSYGTFQAWHGMQFLQKLILSRNPLTIVEDPYFFKLPALKYLDLGTTQVQLTTLENILMMTLELELLILPRHMACCLCKYKSDIEVVCKSVKLHCHTGCLSNTTHCLEEASIGNPEGAFMKVLQTRKENTSTELIIEPERGYSEKENDNYSSSMEEEIDFSDENDVMNALNYILPYFSEGNLEDVISTMLPYIKLLFAHDQDSDNSLDSFHNDTESLLLTNESQSGNFTYKNKLNKLYFLENLLDAEIDEVKKEGKTVVHTAKPNNLGKKFKREIFEKRWEPARAEANSLAEIEKAETGLHRMDRVLQGTGSIQKRHFKEMSDKHLWSKQSIQTPVENIAKDGQLGSPPTKELQQLSLLQKPRKLVGNSFHSEQVLPKEAREAVSSSPERSLMDKAPTTNSLPEFIDRRKDLSYTIFVLERANANVKRQSEKRYGNLRKKKSHFQVIAKSPASSALMSLVNSTSQGGFSSAGDPSFIENPFSEPYSALEAPTEKPLEEIQDITDNSDENILEPAIIAPGEISSENIPSENPAVEAPSKVITTVQKIKGPHVDIVLGPDSRVHFKEIHEPVMISPGERFEFELDQQLQPLIPNNDVRKLISHVIKTLKMDCSDPSVQLSCAKLISRTGLLMKLLSEQQEFRFSGIDWDTDQWKTEDYINESAEAHSEHKSLEPNELAKEVPGYSYNDKVILAVSITAVVTVLIIIFCLVVVYSHRAKKGDEEKCSREDKEGTMKTSATEAEESEAAEDAEGSE</sequence>
<feature type="region of interest" description="Disordered" evidence="3">
    <location>
        <begin position="3471"/>
        <end position="3507"/>
    </location>
</feature>
<keyword evidence="5" id="KW-0732">Signal</keyword>
<protein>
    <submittedName>
        <fullName evidence="9">Uncharacterized protein LOC107977695 isoform X2</fullName>
    </submittedName>
</protein>
<dbReference type="InterPro" id="IPR001611">
    <property type="entry name" value="Leu-rich_rpt"/>
</dbReference>
<dbReference type="Pfam" id="PF13855">
    <property type="entry name" value="LRR_8"/>
    <property type="match status" value="1"/>
</dbReference>
<proteinExistence type="predicted"/>
<feature type="domain" description="Leucine-rich repeat-containing protein 37 N-terminal" evidence="7">
    <location>
        <begin position="1140"/>
        <end position="1210"/>
    </location>
</feature>
<keyword evidence="4" id="KW-0472">Membrane</keyword>
<feature type="compositionally biased region" description="Acidic residues" evidence="3">
    <location>
        <begin position="516"/>
        <end position="529"/>
    </location>
</feature>
<feature type="compositionally biased region" description="Basic and acidic residues" evidence="3">
    <location>
        <begin position="3472"/>
        <end position="3486"/>
    </location>
</feature>
<feature type="domain" description="Leucine-rich repeat-containing protein 37 N-terminal" evidence="7">
    <location>
        <begin position="2570"/>
        <end position="2612"/>
    </location>
</feature>
<dbReference type="GeneID" id="107977695"/>
<dbReference type="SMART" id="SM00369">
    <property type="entry name" value="LRR_TYP"/>
    <property type="match status" value="4"/>
</dbReference>
<feature type="compositionally biased region" description="Polar residues" evidence="3">
    <location>
        <begin position="1683"/>
        <end position="1695"/>
    </location>
</feature>
<feature type="compositionally biased region" description="Polar residues" evidence="3">
    <location>
        <begin position="621"/>
        <end position="640"/>
    </location>
</feature>
<feature type="compositionally biased region" description="Low complexity" evidence="3">
    <location>
        <begin position="530"/>
        <end position="540"/>
    </location>
</feature>
<feature type="domain" description="Leucine-rich repeat-containing protein 37 N-terminal" evidence="7">
    <location>
        <begin position="903"/>
        <end position="966"/>
    </location>
</feature>
<evidence type="ECO:0000259" key="7">
    <source>
        <dbReference type="Pfam" id="PF15779"/>
    </source>
</evidence>
<feature type="domain" description="Leucine-rich repeat-containing protein 37 N-terminal" evidence="7">
    <location>
        <begin position="440"/>
        <end position="503"/>
    </location>
</feature>
<feature type="domain" description="Leucine-rich repeat-containing protein 37 N-terminal" evidence="7">
    <location>
        <begin position="664"/>
        <end position="711"/>
    </location>
</feature>
<feature type="domain" description="Leucine-rich repeat-containing protein 37 N-terminal" evidence="7">
    <location>
        <begin position="1572"/>
        <end position="1600"/>
    </location>
</feature>
<dbReference type="Proteomes" id="UP001108280">
    <property type="component" value="Chromosome 7"/>
</dbReference>
<dbReference type="PANTHER" id="PTHR23045">
    <property type="entry name" value="LEUCINE-RICH REPEAT-CONTAINING PROTEIN 37A"/>
    <property type="match status" value="1"/>
</dbReference>
<feature type="region of interest" description="Disordered" evidence="3">
    <location>
        <begin position="1634"/>
        <end position="1695"/>
    </location>
</feature>
<feature type="domain" description="Leucine-rich repeat-containing protein 37 N-terminal" evidence="7">
    <location>
        <begin position="1713"/>
        <end position="1785"/>
    </location>
</feature>
<evidence type="ECO:0000256" key="1">
    <source>
        <dbReference type="ARBA" id="ARBA00022614"/>
    </source>
</evidence>
<organism evidence="8 9">
    <name type="scientific">Cricetulus griseus</name>
    <name type="common">Chinese hamster</name>
    <name type="synonym">Cricetulus barabensis griseus</name>
    <dbReference type="NCBI Taxonomy" id="10029"/>
    <lineage>
        <taxon>Eukaryota</taxon>
        <taxon>Metazoa</taxon>
        <taxon>Chordata</taxon>
        <taxon>Craniata</taxon>
        <taxon>Vertebrata</taxon>
        <taxon>Euteleostomi</taxon>
        <taxon>Mammalia</taxon>
        <taxon>Eutheria</taxon>
        <taxon>Euarchontoglires</taxon>
        <taxon>Glires</taxon>
        <taxon>Rodentia</taxon>
        <taxon>Myomorpha</taxon>
        <taxon>Muroidea</taxon>
        <taxon>Cricetidae</taxon>
        <taxon>Cricetinae</taxon>
        <taxon>Cricetulus</taxon>
    </lineage>
</organism>
<feature type="domain" description="Leucine-rich repeat-containing protein 37 N-terminal" evidence="7">
    <location>
        <begin position="2379"/>
        <end position="2435"/>
    </location>
</feature>
<feature type="region of interest" description="Disordered" evidence="3">
    <location>
        <begin position="1076"/>
        <end position="1098"/>
    </location>
</feature>
<keyword evidence="8" id="KW-1185">Reference proteome</keyword>
<feature type="domain" description="Leucine-rich repeat-containing protein 37 N-terminal" evidence="7">
    <location>
        <begin position="1938"/>
        <end position="2008"/>
    </location>
</feature>
<feature type="domain" description="Leucine-rich repeat-containing protein 37 N-terminal" evidence="7">
    <location>
        <begin position="758"/>
        <end position="784"/>
    </location>
</feature>
<feature type="domain" description="Leucine-rich repeat-containing protein 37 N-terminal" evidence="7">
    <location>
        <begin position="1602"/>
        <end position="1672"/>
    </location>
</feature>
<feature type="compositionally biased region" description="Polar residues" evidence="3">
    <location>
        <begin position="561"/>
        <end position="571"/>
    </location>
</feature>
<dbReference type="PROSITE" id="PS51450">
    <property type="entry name" value="LRR"/>
    <property type="match status" value="1"/>
</dbReference>
<feature type="compositionally biased region" description="Basic and acidic residues" evidence="3">
    <location>
        <begin position="1664"/>
        <end position="1673"/>
    </location>
</feature>
<dbReference type="Pfam" id="PF14914">
    <property type="entry name" value="LRRC37AB_C"/>
    <property type="match status" value="1"/>
</dbReference>
<keyword evidence="1" id="KW-0433">Leucine-rich repeat</keyword>
<feature type="compositionally biased region" description="Polar residues" evidence="3">
    <location>
        <begin position="584"/>
        <end position="593"/>
    </location>
</feature>
<feature type="region of interest" description="Disordered" evidence="3">
    <location>
        <begin position="312"/>
        <end position="715"/>
    </location>
</feature>
<feature type="domain" description="Leucine-rich repeat-containing protein 37 N-terminal" evidence="7">
    <location>
        <begin position="2049"/>
        <end position="2120"/>
    </location>
</feature>
<dbReference type="RefSeq" id="XP_035304048.1">
    <property type="nucleotide sequence ID" value="XM_035448157.1"/>
</dbReference>
<dbReference type="InterPro" id="IPR003591">
    <property type="entry name" value="Leu-rich_rpt_typical-subtyp"/>
</dbReference>
<feature type="region of interest" description="Disordered" evidence="3">
    <location>
        <begin position="52"/>
        <end position="74"/>
    </location>
</feature>
<feature type="domain" description="Leucine-rich repeat-containing protein 37 N-terminal" evidence="7">
    <location>
        <begin position="1255"/>
        <end position="1326"/>
    </location>
</feature>
<dbReference type="PANTHER" id="PTHR23045:SF9">
    <property type="entry name" value="LEUCINE RICH REPEAT CONTAINING 37A-RELATED"/>
    <property type="match status" value="1"/>
</dbReference>
<keyword evidence="4" id="KW-0812">Transmembrane</keyword>
<evidence type="ECO:0000256" key="2">
    <source>
        <dbReference type="ARBA" id="ARBA00022737"/>
    </source>
</evidence>
<feature type="compositionally biased region" description="Low complexity" evidence="3">
    <location>
        <begin position="356"/>
        <end position="365"/>
    </location>
</feature>
<reference evidence="9" key="3">
    <citation type="submission" date="2025-08" db="UniProtKB">
        <authorList>
            <consortium name="RefSeq"/>
        </authorList>
    </citation>
    <scope>IDENTIFICATION</scope>
    <source>
        <strain evidence="9">17A/GY</strain>
        <tissue evidence="9">Liver</tissue>
    </source>
</reference>
<feature type="transmembrane region" description="Helical" evidence="4">
    <location>
        <begin position="3443"/>
        <end position="3467"/>
    </location>
</feature>
<feature type="domain" description="Leucine-rich repeat-containing protein 37 N-terminal" evidence="7">
    <location>
        <begin position="1021"/>
        <end position="1089"/>
    </location>
</feature>
<feature type="compositionally biased region" description="Polar residues" evidence="3">
    <location>
        <begin position="1076"/>
        <end position="1096"/>
    </location>
</feature>
<feature type="compositionally biased region" description="Polar residues" evidence="3">
    <location>
        <begin position="462"/>
        <end position="472"/>
    </location>
</feature>
<reference evidence="8" key="1">
    <citation type="journal article" date="2018" name="Biotechnol. Bioeng.">
        <title>A reference genome of the Chinese hamster based on a hybrid assembly strategy.</title>
        <authorList>
            <person name="Rupp O."/>
            <person name="MacDonald M.L."/>
            <person name="Li S."/>
            <person name="Dhiman H."/>
            <person name="Polson S."/>
            <person name="Griep S."/>
            <person name="Heffner K."/>
            <person name="Hernandez I."/>
            <person name="Brinkrolf K."/>
            <person name="Jadhav V."/>
            <person name="Samoudi M."/>
            <person name="Hao H."/>
            <person name="Kingham B."/>
            <person name="Goesmann A."/>
            <person name="Betenbaugh M.J."/>
            <person name="Lewis N.E."/>
            <person name="Borth N."/>
            <person name="Lee K.H."/>
        </authorList>
    </citation>
    <scope>NUCLEOTIDE SEQUENCE [LARGE SCALE GENOMIC DNA]</scope>
    <source>
        <strain evidence="8">17A/GY</strain>
    </source>
</reference>
<keyword evidence="2" id="KW-0677">Repeat</keyword>
<accession>A0A9J7H1Z0</accession>
<evidence type="ECO:0000313" key="9">
    <source>
        <dbReference type="RefSeq" id="XP_035304048.1"/>
    </source>
</evidence>
<feature type="compositionally biased region" description="Acidic residues" evidence="3">
    <location>
        <begin position="3493"/>
        <end position="3507"/>
    </location>
</feature>
<feature type="domain" description="Leucine-rich repeat-containing protein 37 N-terminal" evidence="7">
    <location>
        <begin position="1377"/>
        <end position="1442"/>
    </location>
</feature>
<feature type="domain" description="Leucine-rich repeat-containing protein 37 N-terminal" evidence="7">
    <location>
        <begin position="2288"/>
        <end position="2355"/>
    </location>
</feature>
<gene>
    <name evidence="9" type="primary">LOC107977695</name>
</gene>
<evidence type="ECO:0000256" key="5">
    <source>
        <dbReference type="SAM" id="SignalP"/>
    </source>
</evidence>
<evidence type="ECO:0000259" key="6">
    <source>
        <dbReference type="Pfam" id="PF14914"/>
    </source>
</evidence>
<dbReference type="Gene3D" id="3.80.10.10">
    <property type="entry name" value="Ribonuclease Inhibitor"/>
    <property type="match status" value="1"/>
</dbReference>
<evidence type="ECO:0000256" key="4">
    <source>
        <dbReference type="SAM" id="Phobius"/>
    </source>
</evidence>
<feature type="domain" description="LRRC37A/B like protein 1 C-terminal" evidence="6">
    <location>
        <begin position="3328"/>
        <end position="3473"/>
    </location>
</feature>
<name>A0A9J7H1Z0_CRIGR</name>
<feature type="signal peptide" evidence="5">
    <location>
        <begin position="1"/>
        <end position="32"/>
    </location>
</feature>
<dbReference type="OrthoDB" id="676979at2759"/>
<feature type="compositionally biased region" description="Polar residues" evidence="3">
    <location>
        <begin position="1635"/>
        <end position="1663"/>
    </location>
</feature>
<feature type="domain" description="Leucine-rich repeat-containing protein 37 N-terminal" evidence="7">
    <location>
        <begin position="1826"/>
        <end position="1898"/>
    </location>
</feature>
<feature type="chain" id="PRO_5039955382" evidence="5">
    <location>
        <begin position="33"/>
        <end position="3507"/>
    </location>
</feature>
<dbReference type="InterPro" id="IPR032754">
    <property type="entry name" value="LRRC37_N"/>
</dbReference>
<feature type="region of interest" description="Disordered" evidence="3">
    <location>
        <begin position="3134"/>
        <end position="3153"/>
    </location>
</feature>
<evidence type="ECO:0000313" key="8">
    <source>
        <dbReference type="Proteomes" id="UP001108280"/>
    </source>
</evidence>
<dbReference type="SUPFAM" id="SSF52058">
    <property type="entry name" value="L domain-like"/>
    <property type="match status" value="1"/>
</dbReference>
<feature type="region of interest" description="Disordered" evidence="3">
    <location>
        <begin position="2515"/>
        <end position="2539"/>
    </location>
</feature>
<evidence type="ECO:0000256" key="3">
    <source>
        <dbReference type="SAM" id="MobiDB-lite"/>
    </source>
</evidence>
<feature type="domain" description="Leucine-rich repeat-containing protein 37 N-terminal" evidence="7">
    <location>
        <begin position="1487"/>
        <end position="1559"/>
    </location>
</feature>
<dbReference type="KEGG" id="cge:107977695"/>
<keyword evidence="4" id="KW-1133">Transmembrane helix</keyword>
<reference evidence="8" key="2">
    <citation type="journal article" date="2020" name="Biotechnol. Bioeng.">
        <title>Chromosome-scale scaffolds for the Chinese hamster reference genome assembly to facilitate the study of the CHO epigenome.</title>
        <authorList>
            <person name="Hilliard W."/>
            <person name="MacDonald M."/>
            <person name="Lee K.H."/>
        </authorList>
    </citation>
    <scope>NUCLEOTIDE SEQUENCE [LARGE SCALE GENOMIC DNA]</scope>
    <source>
        <strain evidence="8">17A/GY</strain>
    </source>
</reference>
<dbReference type="InterPro" id="IPR032675">
    <property type="entry name" value="LRR_dom_sf"/>
</dbReference>
<dbReference type="InterPro" id="IPR029423">
    <property type="entry name" value="LRRC37AB_C"/>
</dbReference>
<dbReference type="Pfam" id="PF15779">
    <property type="entry name" value="LRRC37"/>
    <property type="match status" value="19"/>
</dbReference>
<dbReference type="InterPro" id="IPR015753">
    <property type="entry name" value="LRRC37"/>
</dbReference>
<feature type="domain" description="Leucine-rich repeat-containing protein 37 N-terminal" evidence="7">
    <location>
        <begin position="2166"/>
        <end position="2237"/>
    </location>
</feature>